<dbReference type="Gene3D" id="2.60.120.620">
    <property type="entry name" value="q2cbj1_9rhob like domain"/>
    <property type="match status" value="1"/>
</dbReference>
<evidence type="ECO:0000313" key="9">
    <source>
        <dbReference type="Proteomes" id="UP000185363"/>
    </source>
</evidence>
<evidence type="ECO:0000313" key="1">
    <source>
        <dbReference type="EMBL" id="AIX14888.1"/>
    </source>
</evidence>
<dbReference type="EMBL" id="KJ019130">
    <property type="protein sequence ID" value="AIX38489.1"/>
    <property type="molecule type" value="Genomic_DNA"/>
</dbReference>
<dbReference type="EMBL" id="KJ019047">
    <property type="protein sequence ID" value="AIX18861.1"/>
    <property type="molecule type" value="Genomic_DNA"/>
</dbReference>
<dbReference type="SUPFAM" id="SSF51197">
    <property type="entry name" value="Clavaminate synthase-like"/>
    <property type="match status" value="1"/>
</dbReference>
<evidence type="ECO:0000313" key="5">
    <source>
        <dbReference type="EMBL" id="AIX25053.1"/>
    </source>
</evidence>
<evidence type="ECO:0000313" key="10">
    <source>
        <dbReference type="Proteomes" id="UP000185364"/>
    </source>
</evidence>
<proteinExistence type="predicted"/>
<evidence type="ECO:0008006" key="11">
    <source>
        <dbReference type="Google" id="ProtNLM"/>
    </source>
</evidence>
<dbReference type="Proteomes" id="UP000185359">
    <property type="component" value="Segment"/>
</dbReference>
<dbReference type="Proteomes" id="UP000185367">
    <property type="component" value="Segment"/>
</dbReference>
<dbReference type="Pfam" id="PF13759">
    <property type="entry name" value="2OG-FeII_Oxy_5"/>
    <property type="match status" value="1"/>
</dbReference>
<dbReference type="PROSITE" id="PS51257">
    <property type="entry name" value="PROKAR_LIPOPROTEIN"/>
    <property type="match status" value="1"/>
</dbReference>
<evidence type="ECO:0000313" key="6">
    <source>
        <dbReference type="EMBL" id="AIX38489.1"/>
    </source>
</evidence>
<dbReference type="Proteomes" id="UP000185373">
    <property type="component" value="Segment"/>
</dbReference>
<evidence type="ECO:0000313" key="4">
    <source>
        <dbReference type="EMBL" id="AIX21162.1"/>
    </source>
</evidence>
<organism evidence="1 10">
    <name type="scientific">Synechococcus phage ACG-2014d</name>
    <dbReference type="NCBI Taxonomy" id="1493509"/>
    <lineage>
        <taxon>Viruses</taxon>
        <taxon>Duplodnaviria</taxon>
        <taxon>Heunggongvirae</taxon>
        <taxon>Uroviricota</taxon>
        <taxon>Caudoviricetes</taxon>
        <taxon>Pantevenvirales</taxon>
        <taxon>Kyanoviridae</taxon>
        <taxon>Lowelvirus</taxon>
        <taxon>Lowelvirus tuscon4d</taxon>
    </lineage>
</organism>
<accession>A0A0E3ELN0</accession>
<protein>
    <recommendedName>
        <fullName evidence="11">Phytanoyl-CoA-dioxygenase</fullName>
    </recommendedName>
</protein>
<evidence type="ECO:0000313" key="8">
    <source>
        <dbReference type="Proteomes" id="UP000185359"/>
    </source>
</evidence>
<dbReference type="EMBL" id="KJ019074">
    <property type="protein sequence ID" value="AIX25053.1"/>
    <property type="molecule type" value="Genomic_DNA"/>
</dbReference>
<dbReference type="EMBL" id="KJ019029">
    <property type="protein sequence ID" value="AIX14888.1"/>
    <property type="molecule type" value="Genomic_DNA"/>
</dbReference>
<sequence>MIEPKQILPLFPIAVGCYHFGDVTELRDRVREYIKDRPFNQNNDNPNLKHYLQKGDNTDGSVNINDGFFNHFSDTGLEEFFNESAYNFHTTILGLSIQSPYRVVDAWVNHCSEGSQPFHAHINSFLSGTFYLDHDETAAPIEFVNPSVTHQTEPAISFTPDYNNTTIFSQPAAQIKPEPGDLLLWQSHIRHGYNNNQSPNRLSLSVNMIPQIVFSHRYGFEVSPITKEWN</sequence>
<name>A0A0E3ELN0_9CAUD</name>
<dbReference type="Proteomes" id="UP000185375">
    <property type="component" value="Segment"/>
</dbReference>
<dbReference type="EMBL" id="KJ019031">
    <property type="protein sequence ID" value="AIX15315.1"/>
    <property type="molecule type" value="Genomic_DNA"/>
</dbReference>
<reference evidence="8 9" key="1">
    <citation type="submission" date="2013-12" db="EMBL/GenBank/DDBJ databases">
        <title>Ecological redundancy of diverse viral populations within a natural community.</title>
        <authorList>
            <person name="Gregory A.C."/>
            <person name="LaButti K."/>
            <person name="Copeland A."/>
            <person name="Woyke T."/>
            <person name="Sullivan M.B."/>
        </authorList>
    </citation>
    <scope>NUCLEOTIDE SEQUENCE [LARGE SCALE GENOMIC DNA]</scope>
    <source>
        <strain evidence="7">Syn7803C37</strain>
        <strain evidence="1">Syn7803C46</strain>
        <strain evidence="2">Syn7803C48</strain>
        <strain evidence="3">Syn7803C73</strain>
        <strain evidence="4">Syn7803C89</strain>
        <strain evidence="5">Syn7803US110</strain>
        <strain evidence="6">Syn7803US94</strain>
    </source>
</reference>
<dbReference type="InterPro" id="IPR012668">
    <property type="entry name" value="CHP02466"/>
</dbReference>
<dbReference type="Proteomes" id="UP000185364">
    <property type="component" value="Segment"/>
</dbReference>
<evidence type="ECO:0000313" key="7">
    <source>
        <dbReference type="EMBL" id="AIX46331.1"/>
    </source>
</evidence>
<dbReference type="Proteomes" id="UP000185363">
    <property type="component" value="Segment"/>
</dbReference>
<evidence type="ECO:0000313" key="2">
    <source>
        <dbReference type="EMBL" id="AIX15315.1"/>
    </source>
</evidence>
<evidence type="ECO:0000313" key="3">
    <source>
        <dbReference type="EMBL" id="AIX18861.1"/>
    </source>
</evidence>
<dbReference type="EMBL" id="KJ019057">
    <property type="protein sequence ID" value="AIX21162.1"/>
    <property type="molecule type" value="Genomic_DNA"/>
</dbReference>
<gene>
    <name evidence="7" type="ORF">Syn7803C37_58</name>
    <name evidence="1" type="ORF">Syn7803C46_57</name>
    <name evidence="2" type="ORF">Syn7803C48_57</name>
    <name evidence="3" type="ORF">Syn7803C73_57</name>
    <name evidence="4" type="ORF">Syn7803C89_57</name>
    <name evidence="5" type="ORF">Syn7803US110_57</name>
    <name evidence="6" type="ORF">Syn7803US94_57</name>
</gene>
<dbReference type="Proteomes" id="UP000185386">
    <property type="component" value="Segment"/>
</dbReference>
<dbReference type="EMBL" id="KJ019162">
    <property type="protein sequence ID" value="AIX46331.1"/>
    <property type="molecule type" value="Genomic_DNA"/>
</dbReference>